<name>A0A6B9XXB8_PICSI</name>
<geneLocation type="mitochondrion" evidence="1"/>
<dbReference type="AlphaFoldDB" id="A0A6B9XXB8"/>
<evidence type="ECO:0000313" key="1">
    <source>
        <dbReference type="EMBL" id="QHR92790.1"/>
    </source>
</evidence>
<accession>A0A6B9XXB8</accession>
<dbReference type="EMBL" id="MK697706">
    <property type="protein sequence ID" value="QHR92790.1"/>
    <property type="molecule type" value="Genomic_DNA"/>
</dbReference>
<protein>
    <submittedName>
        <fullName evidence="1">Uncharacterized protein</fullName>
    </submittedName>
</protein>
<sequence length="88" mass="10368">MQAFHQFNNLHDVFHAWGSFLARVIVPQTYPFPEFISWFSENYAPSKQAIISKKGVILFHLNSESIHQMFRLIMMRDIKPLKESNLMA</sequence>
<gene>
    <name evidence="1" type="primary">orf06892</name>
    <name evidence="1" type="ORF">Q903MT_gene6838</name>
</gene>
<proteinExistence type="predicted"/>
<keyword evidence="1" id="KW-0496">Mitochondrion</keyword>
<reference evidence="1" key="1">
    <citation type="submission" date="2019-03" db="EMBL/GenBank/DDBJ databases">
        <title>Largest Complete Mitochondrial Genome of a Gymnosperm, Sitka Spruce (Picea sitchensis), Indicates Complex Physical Structure.</title>
        <authorList>
            <person name="Jackman S.D."/>
            <person name="Coombe L."/>
            <person name="Warren R."/>
            <person name="Kirk H."/>
            <person name="Trinh E."/>
            <person name="McLeod T."/>
            <person name="Pleasance S."/>
            <person name="Pandoh P."/>
            <person name="Zhao Y."/>
            <person name="Coope R."/>
            <person name="Bousquet J."/>
            <person name="Bohlmann J.C."/>
            <person name="Jones S.J.M."/>
            <person name="Birol I."/>
        </authorList>
    </citation>
    <scope>NUCLEOTIDE SEQUENCE</scope>
    <source>
        <strain evidence="1">Q903</strain>
    </source>
</reference>
<organism evidence="1">
    <name type="scientific">Picea sitchensis</name>
    <name type="common">Sitka spruce</name>
    <name type="synonym">Pinus sitchensis</name>
    <dbReference type="NCBI Taxonomy" id="3332"/>
    <lineage>
        <taxon>Eukaryota</taxon>
        <taxon>Viridiplantae</taxon>
        <taxon>Streptophyta</taxon>
        <taxon>Embryophyta</taxon>
        <taxon>Tracheophyta</taxon>
        <taxon>Spermatophyta</taxon>
        <taxon>Pinopsida</taxon>
        <taxon>Pinidae</taxon>
        <taxon>Conifers I</taxon>
        <taxon>Pinales</taxon>
        <taxon>Pinaceae</taxon>
        <taxon>Picea</taxon>
    </lineage>
</organism>